<comment type="caution">
    <text evidence="3">The sequence shown here is derived from an EMBL/GenBank/DDBJ whole genome shotgun (WGS) entry which is preliminary data.</text>
</comment>
<sequence>MSKAFSSEVDAGSREENASKQKSEYDVAVVGGGLLGSAIAWGLGRLGKSVAVLDEGDITKRASRANFALVWVQSKGLGMPAYTVWTVRASEAWGRLASELKQQTGLDVSLQQNGGFHLTLGDDEFGQRAELVKRMHNQTGAADYKMEMLSASEVKKSLPLIGPEVSGGSYCPLDGHVNSLRTFRAFHTGFRAFGIDYFPERPVSAIGKSGGEFRLTTPKGELRAAKIVLAAGNANQTLAPMVGLHAPMGPTRGQIVVTERTMPFLPHPLTTIRQTDEGTVMIGDSKEDELDDRALKHSVSAMMADRAQRMFPHLSRLNVVRSWAGIRVMPQDGFPIYDQSETHPGAFVACCHSGVTLASNHAFEIARMVAAGALEPELVGAFSASRFGAAGAANNSGY</sequence>
<dbReference type="eggNOG" id="COG0665">
    <property type="taxonomic scope" value="Bacteria"/>
</dbReference>
<dbReference type="EMBL" id="JRPN01000003">
    <property type="protein sequence ID" value="KGT80653.1"/>
    <property type="molecule type" value="Genomic_DNA"/>
</dbReference>
<name>A0A0A3Z440_BRAJP</name>
<dbReference type="SUPFAM" id="SSF54373">
    <property type="entry name" value="FAD-linked reductases, C-terminal domain"/>
    <property type="match status" value="1"/>
</dbReference>
<proteinExistence type="predicted"/>
<dbReference type="STRING" id="375.BKD09_RS09925"/>
<accession>A0A0A3Z440</accession>
<dbReference type="InterPro" id="IPR006076">
    <property type="entry name" value="FAD-dep_OxRdtase"/>
</dbReference>
<protein>
    <submittedName>
        <fullName evidence="3">FAD-dependent oxidoreductase</fullName>
    </submittedName>
</protein>
<dbReference type="InterPro" id="IPR036188">
    <property type="entry name" value="FAD/NAD-bd_sf"/>
</dbReference>
<dbReference type="RefSeq" id="WP_028161121.1">
    <property type="nucleotide sequence ID" value="NZ_JANUDC010000001.1"/>
</dbReference>
<evidence type="ECO:0000256" key="1">
    <source>
        <dbReference type="ARBA" id="ARBA00023002"/>
    </source>
</evidence>
<evidence type="ECO:0000259" key="2">
    <source>
        <dbReference type="Pfam" id="PF01266"/>
    </source>
</evidence>
<organism evidence="3 4">
    <name type="scientific">Bradyrhizobium japonicum</name>
    <dbReference type="NCBI Taxonomy" id="375"/>
    <lineage>
        <taxon>Bacteria</taxon>
        <taxon>Pseudomonadati</taxon>
        <taxon>Pseudomonadota</taxon>
        <taxon>Alphaproteobacteria</taxon>
        <taxon>Hyphomicrobiales</taxon>
        <taxon>Nitrobacteraceae</taxon>
        <taxon>Bradyrhizobium</taxon>
    </lineage>
</organism>
<feature type="domain" description="FAD dependent oxidoreductase" evidence="2">
    <location>
        <begin position="26"/>
        <end position="366"/>
    </location>
</feature>
<dbReference type="GO" id="GO:0016491">
    <property type="term" value="F:oxidoreductase activity"/>
    <property type="evidence" value="ECO:0007669"/>
    <property type="project" value="UniProtKB-KW"/>
</dbReference>
<evidence type="ECO:0000313" key="3">
    <source>
        <dbReference type="EMBL" id="KGT80653.1"/>
    </source>
</evidence>
<dbReference type="Proteomes" id="UP000030377">
    <property type="component" value="Unassembled WGS sequence"/>
</dbReference>
<dbReference type="GO" id="GO:0005737">
    <property type="term" value="C:cytoplasm"/>
    <property type="evidence" value="ECO:0007669"/>
    <property type="project" value="TreeGrafter"/>
</dbReference>
<evidence type="ECO:0000313" key="4">
    <source>
        <dbReference type="Proteomes" id="UP000030377"/>
    </source>
</evidence>
<dbReference type="Pfam" id="PF01266">
    <property type="entry name" value="DAO"/>
    <property type="match status" value="1"/>
</dbReference>
<dbReference type="Gene3D" id="3.30.9.10">
    <property type="entry name" value="D-Amino Acid Oxidase, subunit A, domain 2"/>
    <property type="match status" value="1"/>
</dbReference>
<dbReference type="AlphaFoldDB" id="A0A0A3Z440"/>
<reference evidence="3 4" key="1">
    <citation type="submission" date="2014-09" db="EMBL/GenBank/DDBJ databases">
        <title>Draft genome of Bradyrhizobium japonicum Is-34.</title>
        <authorList>
            <person name="Tsurumaru H."/>
            <person name="Yamakawa T."/>
            <person name="Hashimoto S."/>
            <person name="Okizaki K."/>
            <person name="Kanesaki Y."/>
            <person name="Yoshikawa H."/>
            <person name="Yajima S."/>
        </authorList>
    </citation>
    <scope>NUCLEOTIDE SEQUENCE [LARGE SCALE GENOMIC DNA]</scope>
    <source>
        <strain evidence="3 4">Is-34</strain>
    </source>
</reference>
<keyword evidence="1" id="KW-0560">Oxidoreductase</keyword>
<dbReference type="PANTHER" id="PTHR13847:SF287">
    <property type="entry name" value="FAD-DEPENDENT OXIDOREDUCTASE DOMAIN-CONTAINING PROTEIN 1"/>
    <property type="match status" value="1"/>
</dbReference>
<dbReference type="SUPFAM" id="SSF51905">
    <property type="entry name" value="FAD/NAD(P)-binding domain"/>
    <property type="match status" value="1"/>
</dbReference>
<dbReference type="PANTHER" id="PTHR13847">
    <property type="entry name" value="SARCOSINE DEHYDROGENASE-RELATED"/>
    <property type="match status" value="1"/>
</dbReference>
<dbReference type="Gene3D" id="3.50.50.60">
    <property type="entry name" value="FAD/NAD(P)-binding domain"/>
    <property type="match status" value="1"/>
</dbReference>
<gene>
    <name evidence="3" type="ORF">MA20_04245</name>
</gene>